<evidence type="ECO:0000259" key="1">
    <source>
        <dbReference type="Pfam" id="PF00534"/>
    </source>
</evidence>
<dbReference type="EMBL" id="FNJQ01000032">
    <property type="protein sequence ID" value="SDP64721.1"/>
    <property type="molecule type" value="Genomic_DNA"/>
</dbReference>
<dbReference type="PANTHER" id="PTHR12526">
    <property type="entry name" value="GLYCOSYLTRANSFERASE"/>
    <property type="match status" value="1"/>
</dbReference>
<dbReference type="InterPro" id="IPR001296">
    <property type="entry name" value="Glyco_trans_1"/>
</dbReference>
<dbReference type="Gene3D" id="3.40.50.2000">
    <property type="entry name" value="Glycogen Phosphorylase B"/>
    <property type="match status" value="2"/>
</dbReference>
<dbReference type="GO" id="GO:0016757">
    <property type="term" value="F:glycosyltransferase activity"/>
    <property type="evidence" value="ECO:0007669"/>
    <property type="project" value="InterPro"/>
</dbReference>
<feature type="domain" description="Glycosyl transferase family 1" evidence="1">
    <location>
        <begin position="82"/>
        <end position="236"/>
    </location>
</feature>
<dbReference type="Pfam" id="PF00534">
    <property type="entry name" value="Glycos_transf_1"/>
    <property type="match status" value="1"/>
</dbReference>
<gene>
    <name evidence="2" type="ORF">SAMN05216366_1323</name>
</gene>
<protein>
    <submittedName>
        <fullName evidence="2">Glycosyl transferases group 1</fullName>
    </submittedName>
</protein>
<dbReference type="PANTHER" id="PTHR12526:SF630">
    <property type="entry name" value="GLYCOSYLTRANSFERASE"/>
    <property type="match status" value="1"/>
</dbReference>
<accession>A0A1H0UEZ9</accession>
<sequence length="265" mass="30096">MGIAYLFRVPCRIAHAHNSACEKTLKGYVKSILKKGFSTFATDLFACSNVAGKYMFGDEANYSIVNNSIELLTFSYSKEARNIIRNELGITKDTCVIGHIGRFEKQKNHELLIDIFLEINRHINSKLLLVGTGSLEKNIRKKVSAYGLESDVMFLGNRRDCARIYQGMDAFVMPSFFEGLPVTGVEAQVSGLQCFFSDSISSELKIGEASYFLPIKAPAEEWSNCIIKKILNKKDRYRLSMCASDARFDIEKQSERLERFYLRWA</sequence>
<evidence type="ECO:0000313" key="3">
    <source>
        <dbReference type="Proteomes" id="UP000182412"/>
    </source>
</evidence>
<dbReference type="AlphaFoldDB" id="A0A1H0UEZ9"/>
<organism evidence="2 3">
    <name type="scientific">Selenomonas ruminantium</name>
    <dbReference type="NCBI Taxonomy" id="971"/>
    <lineage>
        <taxon>Bacteria</taxon>
        <taxon>Bacillati</taxon>
        <taxon>Bacillota</taxon>
        <taxon>Negativicutes</taxon>
        <taxon>Selenomonadales</taxon>
        <taxon>Selenomonadaceae</taxon>
        <taxon>Selenomonas</taxon>
    </lineage>
</organism>
<proteinExistence type="predicted"/>
<name>A0A1H0UEZ9_SELRU</name>
<evidence type="ECO:0000313" key="2">
    <source>
        <dbReference type="EMBL" id="SDP64721.1"/>
    </source>
</evidence>
<dbReference type="Proteomes" id="UP000182412">
    <property type="component" value="Unassembled WGS sequence"/>
</dbReference>
<keyword evidence="2" id="KW-0808">Transferase</keyword>
<reference evidence="2 3" key="1">
    <citation type="submission" date="2016-10" db="EMBL/GenBank/DDBJ databases">
        <authorList>
            <person name="de Groot N.N."/>
        </authorList>
    </citation>
    <scope>NUCLEOTIDE SEQUENCE [LARGE SCALE GENOMIC DNA]</scope>
    <source>
        <strain evidence="2 3">S137</strain>
    </source>
</reference>
<dbReference type="SUPFAM" id="SSF53756">
    <property type="entry name" value="UDP-Glycosyltransferase/glycogen phosphorylase"/>
    <property type="match status" value="1"/>
</dbReference>